<organism evidence="2 5">
    <name type="scientific">Roseburia faecis</name>
    <dbReference type="NCBI Taxonomy" id="301302"/>
    <lineage>
        <taxon>Bacteria</taxon>
        <taxon>Bacillati</taxon>
        <taxon>Bacillota</taxon>
        <taxon>Clostridia</taxon>
        <taxon>Lachnospirales</taxon>
        <taxon>Lachnospiraceae</taxon>
        <taxon>Roseburia</taxon>
    </lineage>
</organism>
<dbReference type="STRING" id="301302.ERS852420_02419"/>
<reference evidence="5" key="2">
    <citation type="submission" date="2015-05" db="EMBL/GenBank/DDBJ databases">
        <authorList>
            <consortium name="Pathogen Informatics"/>
        </authorList>
    </citation>
    <scope>NUCLEOTIDE SEQUENCE [LARGE SCALE GENOMIC DNA]</scope>
    <source>
        <strain evidence="3 6">2789STDY5608863</strain>
        <strain evidence="5">M72</strain>
    </source>
</reference>
<dbReference type="Proteomes" id="UP000446657">
    <property type="component" value="Unassembled WGS sequence"/>
</dbReference>
<feature type="compositionally biased region" description="Polar residues" evidence="1">
    <location>
        <begin position="20"/>
        <end position="35"/>
    </location>
</feature>
<dbReference type="EMBL" id="WNAL01000035">
    <property type="protein sequence ID" value="MTR82766.1"/>
    <property type="molecule type" value="Genomic_DNA"/>
</dbReference>
<dbReference type="Proteomes" id="UP000049979">
    <property type="component" value="Unassembled WGS sequence"/>
</dbReference>
<evidence type="ECO:0000313" key="3">
    <source>
        <dbReference type="EMBL" id="CUN05641.1"/>
    </source>
</evidence>
<keyword evidence="3" id="KW-0966">Cell projection</keyword>
<gene>
    <name evidence="3" type="ORF">ERS852420_02419</name>
    <name evidence="4" type="ORF">GMD30_13995</name>
    <name evidence="2" type="ORF">M72_22051</name>
</gene>
<evidence type="ECO:0000313" key="7">
    <source>
        <dbReference type="Proteomes" id="UP000446657"/>
    </source>
</evidence>
<evidence type="ECO:0000313" key="2">
    <source>
        <dbReference type="EMBL" id="CRL34753.1"/>
    </source>
</evidence>
<evidence type="ECO:0000313" key="5">
    <source>
        <dbReference type="Proteomes" id="UP000049979"/>
    </source>
</evidence>
<evidence type="ECO:0000313" key="4">
    <source>
        <dbReference type="EMBL" id="MTR82766.1"/>
    </source>
</evidence>
<protein>
    <submittedName>
        <fullName evidence="3">Flagellar rod assembly protein/muramidase FlgJ</fullName>
    </submittedName>
</protein>
<reference evidence="2" key="1">
    <citation type="submission" date="2015-05" db="EMBL/GenBank/DDBJ databases">
        <authorList>
            <person name="Wang D.B."/>
            <person name="Wang M."/>
        </authorList>
    </citation>
    <scope>NUCLEOTIDE SEQUENCE [LARGE SCALE GENOMIC DNA]</scope>
    <source>
        <strain evidence="2">M72</strain>
    </source>
</reference>
<reference evidence="4 7" key="3">
    <citation type="journal article" date="2019" name="Nat. Med.">
        <title>A library of human gut bacterial isolates paired with longitudinal multiomics data enables mechanistic microbiome research.</title>
        <authorList>
            <person name="Poyet M."/>
            <person name="Groussin M."/>
            <person name="Gibbons S.M."/>
            <person name="Avila-Pacheco J."/>
            <person name="Jiang X."/>
            <person name="Kearney S.M."/>
            <person name="Perrotta A.R."/>
            <person name="Berdy B."/>
            <person name="Zhao S."/>
            <person name="Lieberman T.D."/>
            <person name="Swanson P.K."/>
            <person name="Smith M."/>
            <person name="Roesemann S."/>
            <person name="Alexander J.E."/>
            <person name="Rich S.A."/>
            <person name="Livny J."/>
            <person name="Vlamakis H."/>
            <person name="Clish C."/>
            <person name="Bullock K."/>
            <person name="Deik A."/>
            <person name="Scott J."/>
            <person name="Pierce K.A."/>
            <person name="Xavier R.J."/>
            <person name="Alm E.J."/>
        </authorList>
    </citation>
    <scope>NUCLEOTIDE SEQUENCE [LARGE SCALE GENOMIC DNA]</scope>
    <source>
        <strain evidence="4 7">BIOML-A1</strain>
    </source>
</reference>
<evidence type="ECO:0000256" key="1">
    <source>
        <dbReference type="SAM" id="MobiDB-lite"/>
    </source>
</evidence>
<sequence>MDISSISTNYTVANADKSAEQSNSLQSSLKNISSDSSEEQLKGVIKDFESYFVEQVIKQMKDTFTSDDDGDSTMSQYKDLYMDQAIETVADEMVDQIGESYTQTLYEQMKRNIGQ</sequence>
<keyword evidence="3" id="KW-0282">Flagellum</keyword>
<keyword evidence="3" id="KW-0969">Cilium</keyword>
<proteinExistence type="predicted"/>
<keyword evidence="5" id="KW-1185">Reference proteome</keyword>
<dbReference type="RefSeq" id="WP_055067237.1">
    <property type="nucleotide sequence ID" value="NZ_CP173697.1"/>
</dbReference>
<accession>A0A0M6WFZ0</accession>
<feature type="region of interest" description="Disordered" evidence="1">
    <location>
        <begin position="15"/>
        <end position="37"/>
    </location>
</feature>
<dbReference type="Proteomes" id="UP000095495">
    <property type="component" value="Unassembled WGS sequence"/>
</dbReference>
<name>A0A0M6WFZ0_9FIRM</name>
<dbReference type="OrthoDB" id="9796740at2"/>
<dbReference type="EMBL" id="CYXV01000010">
    <property type="protein sequence ID" value="CUN05641.1"/>
    <property type="molecule type" value="Genomic_DNA"/>
</dbReference>
<evidence type="ECO:0000313" key="6">
    <source>
        <dbReference type="Proteomes" id="UP000095495"/>
    </source>
</evidence>
<dbReference type="EMBL" id="CVRR01000007">
    <property type="protein sequence ID" value="CRL34753.1"/>
    <property type="molecule type" value="Genomic_DNA"/>
</dbReference>
<dbReference type="AlphaFoldDB" id="A0A0M6WFZ0"/>